<sequence length="64" mass="7186">MCFHGVYVHINYLFEDQRDGGALGESREGPAAAPLWLLSPTRQRVNLEVIVDDQKILLQVVYGS</sequence>
<reference evidence="2" key="1">
    <citation type="submission" date="2019-06" db="EMBL/GenBank/DDBJ databases">
        <title>Co-occurence of chitin degradation, pigmentation and bioactivity in marine Pseudoalteromonas.</title>
        <authorList>
            <person name="Sonnenschein E.C."/>
            <person name="Bech P.K."/>
        </authorList>
    </citation>
    <scope>NUCLEOTIDE SEQUENCE [LARGE SCALE GENOMIC DNA]</scope>
    <source>
        <strain evidence="2">S3895</strain>
    </source>
</reference>
<accession>A0ABY2VZR2</accession>
<keyword evidence="2" id="KW-1185">Reference proteome</keyword>
<comment type="caution">
    <text evidence="1">The sequence shown here is derived from an EMBL/GenBank/DDBJ whole genome shotgun (WGS) entry which is preliminary data.</text>
</comment>
<dbReference type="EMBL" id="PNBW01000032">
    <property type="protein sequence ID" value="TMO76103.1"/>
    <property type="molecule type" value="Genomic_DNA"/>
</dbReference>
<protein>
    <submittedName>
        <fullName evidence="1">Uncharacterized protein</fullName>
    </submittedName>
</protein>
<organism evidence="1 2">
    <name type="scientific">Pseudoalteromonas aurantia</name>
    <dbReference type="NCBI Taxonomy" id="43654"/>
    <lineage>
        <taxon>Bacteria</taxon>
        <taxon>Pseudomonadati</taxon>
        <taxon>Pseudomonadota</taxon>
        <taxon>Gammaproteobacteria</taxon>
        <taxon>Alteromonadales</taxon>
        <taxon>Pseudoalteromonadaceae</taxon>
        <taxon>Pseudoalteromonas</taxon>
    </lineage>
</organism>
<proteinExistence type="predicted"/>
<evidence type="ECO:0000313" key="1">
    <source>
        <dbReference type="EMBL" id="TMO76103.1"/>
    </source>
</evidence>
<dbReference type="Proteomes" id="UP000307164">
    <property type="component" value="Unassembled WGS sequence"/>
</dbReference>
<name>A0ABY2VZR2_9GAMM</name>
<gene>
    <name evidence="1" type="ORF">CWC20_06270</name>
</gene>
<evidence type="ECO:0000313" key="2">
    <source>
        <dbReference type="Proteomes" id="UP000307164"/>
    </source>
</evidence>